<dbReference type="SUPFAM" id="SSF48056">
    <property type="entry name" value="Di-copper centre-containing domain"/>
    <property type="match status" value="1"/>
</dbReference>
<dbReference type="SUPFAM" id="SSF51120">
    <property type="entry name" value="beta-Roll"/>
    <property type="match status" value="2"/>
</dbReference>
<dbReference type="Proteomes" id="UP001576774">
    <property type="component" value="Unassembled WGS sequence"/>
</dbReference>
<dbReference type="RefSeq" id="WP_413269929.1">
    <property type="nucleotide sequence ID" value="NZ_JBHFNQ010000064.1"/>
</dbReference>
<dbReference type="PRINTS" id="PR00313">
    <property type="entry name" value="CABNDNGRPT"/>
</dbReference>
<organism evidence="6 7">
    <name type="scientific">Floridaenema aerugineum BLCC-F46</name>
    <dbReference type="NCBI Taxonomy" id="3153654"/>
    <lineage>
        <taxon>Bacteria</taxon>
        <taxon>Bacillati</taxon>
        <taxon>Cyanobacteriota</taxon>
        <taxon>Cyanophyceae</taxon>
        <taxon>Oscillatoriophycideae</taxon>
        <taxon>Aerosakkonematales</taxon>
        <taxon>Aerosakkonemataceae</taxon>
        <taxon>Floridanema</taxon>
        <taxon>Floridanema aerugineum</taxon>
    </lineage>
</organism>
<dbReference type="PANTHER" id="PTHR11474:SF126">
    <property type="entry name" value="TYROSINASE-LIKE PROTEIN TYR-1-RELATED"/>
    <property type="match status" value="1"/>
</dbReference>
<dbReference type="Pfam" id="PF00264">
    <property type="entry name" value="Tyrosinase"/>
    <property type="match status" value="1"/>
</dbReference>
<protein>
    <submittedName>
        <fullName evidence="6">Tyrosinase family protein</fullName>
    </submittedName>
</protein>
<comment type="similarity">
    <text evidence="1">Belongs to the tyrosinase family.</text>
</comment>
<dbReference type="Pfam" id="PF07452">
    <property type="entry name" value="CHRD"/>
    <property type="match status" value="1"/>
</dbReference>
<gene>
    <name evidence="6" type="ORF">ACE1CC_07915</name>
</gene>
<dbReference type="InterPro" id="IPR011049">
    <property type="entry name" value="Serralysin-like_metalloprot_C"/>
</dbReference>
<dbReference type="InterPro" id="IPR050316">
    <property type="entry name" value="Tyrosinase/Hemocyanin"/>
</dbReference>
<proteinExistence type="inferred from homology"/>
<dbReference type="InterPro" id="IPR002227">
    <property type="entry name" value="Tyrosinase_Cu-bd"/>
</dbReference>
<dbReference type="InterPro" id="IPR008922">
    <property type="entry name" value="Di-copper_centre_dom_sf"/>
</dbReference>
<name>A0ABV4X3A9_9CYAN</name>
<evidence type="ECO:0000256" key="1">
    <source>
        <dbReference type="ARBA" id="ARBA00009928"/>
    </source>
</evidence>
<sequence>MNDRMDDNLLVRKNVKDLTSEEKQRFVNAVKALKNRPSPYTVFNPETNTNETVPNAYDYYVRLHQLAMEGLHSHDGMNHLHDGMSTVAPVHSTANYQSFVFLPWHRELLRRFEEDLRSVDPTVTLPYWDPTDSESTAAVLSDDLMGGPGNAQDGFFVRSGPFRAAPFSLRNLSPEQLNQQGFWALTYSSPSDLNQDGRVDPERFLQRSSNIVPSPNSVFPGQANFPPRAEVDRVLNLPTFERFSVGLESGLHNNTHVWVGGEMTQATSPNDPLFFLHHANIDRLWTEWVETNQDNTGFRPFSSQVPGARINDPLFSFDGVTTEQLISTAELGYVYDTNKQTNQGGTDEQPSDLPIISANNTSVVESFTSLNYEITLSRPSNQRVTVDYALTFANSDGNSSFATVFTGSQKARGFGSFQLNRTGDALIYSTKISGLDFGSLLGQTPQTPNTDDDVISVEFRRERSYGNDEVVLDISKAGQDADDWQAIINPDGSTIITGVWETTDEAEASISDFAQSLRRVTSGEDTQLYISVQTKGSPKGEISGQIFGGRPDVTTITSKGQVVFEPGQTKQFVRLNVIDDSQPEFDETAPIFLTNAVGAVIGKAQGLGTIRDNDGGGGSANLPITEEKGGAGNETLSGDTGNDSIYGEDGDDVVYGGAGSDNLYGGLGKDLFYGDQGDDEVYGNQGEDTLYGGEGINILYGGQDDDVIYAGSDEDELYGNKGHDTIYTKGKSATYGNQGNDTVYGDREGNIIYGGKAHDDLYGNQGNDSLNGDKGNDRLIGVNPNNPNPGRGEVDVLTGGSEADTFVLGNLISTFYNDGKNTDKGMSDYALIADFDATQDSIVLRGSANTYVLAATPEGMPKGTAIYQKTPGVNELIAIVENLNDLNLQSSYFTYL</sequence>
<comment type="caution">
    <text evidence="6">The sequence shown here is derived from an EMBL/GenBank/DDBJ whole genome shotgun (WGS) entry which is preliminary data.</text>
</comment>
<dbReference type="InterPro" id="IPR038081">
    <property type="entry name" value="CalX-like_sf"/>
</dbReference>
<evidence type="ECO:0000313" key="7">
    <source>
        <dbReference type="Proteomes" id="UP001576774"/>
    </source>
</evidence>
<reference evidence="6 7" key="1">
    <citation type="submission" date="2024-09" db="EMBL/GenBank/DDBJ databases">
        <title>Floridaenema gen nov. (Aerosakkonemataceae, Aerosakkonematales ord. nov., Cyanobacteria) from benthic tropical and subtropical fresh waters, with the description of four new species.</title>
        <authorList>
            <person name="Moretto J.A."/>
            <person name="Berthold D.E."/>
            <person name="Lefler F.W."/>
            <person name="Huang I.-S."/>
            <person name="Laughinghouse H. IV."/>
        </authorList>
    </citation>
    <scope>NUCLEOTIDE SEQUENCE [LARGE SCALE GENOMIC DNA]</scope>
    <source>
        <strain evidence="6 7">BLCC-F46</strain>
    </source>
</reference>
<dbReference type="PROSITE" id="PS00498">
    <property type="entry name" value="TYROSINASE_2"/>
    <property type="match status" value="1"/>
</dbReference>
<dbReference type="Gene3D" id="2.60.40.2030">
    <property type="match status" value="1"/>
</dbReference>
<keyword evidence="2" id="KW-0479">Metal-binding</keyword>
<dbReference type="PRINTS" id="PR00092">
    <property type="entry name" value="TYROSINASE"/>
</dbReference>
<keyword evidence="3" id="KW-0186">Copper</keyword>
<dbReference type="Gene3D" id="1.10.1280.10">
    <property type="entry name" value="Di-copper center containing domain from catechol oxidase"/>
    <property type="match status" value="1"/>
</dbReference>
<dbReference type="EMBL" id="JBHFNQ010000064">
    <property type="protein sequence ID" value="MFB2876806.1"/>
    <property type="molecule type" value="Genomic_DNA"/>
</dbReference>
<evidence type="ECO:0000259" key="5">
    <source>
        <dbReference type="PROSITE" id="PS00498"/>
    </source>
</evidence>
<dbReference type="SUPFAM" id="SSF141072">
    <property type="entry name" value="CalX-like"/>
    <property type="match status" value="1"/>
</dbReference>
<feature type="region of interest" description="Disordered" evidence="4">
    <location>
        <begin position="612"/>
        <end position="645"/>
    </location>
</feature>
<feature type="domain" description="Tyrosinase copper-binding" evidence="5">
    <location>
        <begin position="271"/>
        <end position="282"/>
    </location>
</feature>
<evidence type="ECO:0000256" key="2">
    <source>
        <dbReference type="ARBA" id="ARBA00022723"/>
    </source>
</evidence>
<evidence type="ECO:0000256" key="3">
    <source>
        <dbReference type="ARBA" id="ARBA00023008"/>
    </source>
</evidence>
<dbReference type="Pfam" id="PF00353">
    <property type="entry name" value="HemolysinCabind"/>
    <property type="match status" value="3"/>
</dbReference>
<dbReference type="PANTHER" id="PTHR11474">
    <property type="entry name" value="TYROSINASE FAMILY MEMBER"/>
    <property type="match status" value="1"/>
</dbReference>
<evidence type="ECO:0000256" key="4">
    <source>
        <dbReference type="SAM" id="MobiDB-lite"/>
    </source>
</evidence>
<dbReference type="Gene3D" id="2.150.10.10">
    <property type="entry name" value="Serralysin-like metalloprotease, C-terminal"/>
    <property type="match status" value="3"/>
</dbReference>
<accession>A0ABV4X3A9</accession>
<evidence type="ECO:0000313" key="6">
    <source>
        <dbReference type="EMBL" id="MFB2876806.1"/>
    </source>
</evidence>
<keyword evidence="7" id="KW-1185">Reference proteome</keyword>
<dbReference type="InterPro" id="IPR010895">
    <property type="entry name" value="CHRD"/>
</dbReference>
<dbReference type="InterPro" id="IPR001343">
    <property type="entry name" value="Hemolysn_Ca-bd"/>
</dbReference>
<feature type="compositionally biased region" description="Polar residues" evidence="4">
    <location>
        <begin position="634"/>
        <end position="643"/>
    </location>
</feature>